<feature type="region of interest" description="Disordered" evidence="7">
    <location>
        <begin position="182"/>
        <end position="235"/>
    </location>
</feature>
<reference evidence="9 10" key="1">
    <citation type="journal article" date="2013" name="Proc. Natl. Acad. Sci. U.S.A.">
        <title>The king cobra genome reveals dynamic gene evolution and adaptation in the snake venom system.</title>
        <authorList>
            <person name="Vonk F.J."/>
            <person name="Casewell N.R."/>
            <person name="Henkel C.V."/>
            <person name="Heimberg A.M."/>
            <person name="Jansen H.J."/>
            <person name="McCleary R.J."/>
            <person name="Kerkkamp H.M."/>
            <person name="Vos R.A."/>
            <person name="Guerreiro I."/>
            <person name="Calvete J.J."/>
            <person name="Wuster W."/>
            <person name="Woods A.E."/>
            <person name="Logan J.M."/>
            <person name="Harrison R.A."/>
            <person name="Castoe T.A."/>
            <person name="de Koning A.P."/>
            <person name="Pollock D.D."/>
            <person name="Yandell M."/>
            <person name="Calderon D."/>
            <person name="Renjifo C."/>
            <person name="Currier R.B."/>
            <person name="Salgado D."/>
            <person name="Pla D."/>
            <person name="Sanz L."/>
            <person name="Hyder A.S."/>
            <person name="Ribeiro J.M."/>
            <person name="Arntzen J.W."/>
            <person name="van den Thillart G.E."/>
            <person name="Boetzer M."/>
            <person name="Pirovano W."/>
            <person name="Dirks R.P."/>
            <person name="Spaink H.P."/>
            <person name="Duboule D."/>
            <person name="McGlinn E."/>
            <person name="Kini R.M."/>
            <person name="Richardson M.K."/>
        </authorList>
    </citation>
    <scope>NUCLEOTIDE SEQUENCE</scope>
    <source>
        <tissue evidence="9">Blood</tissue>
    </source>
</reference>
<evidence type="ECO:0000256" key="7">
    <source>
        <dbReference type="SAM" id="MobiDB-lite"/>
    </source>
</evidence>
<evidence type="ECO:0000256" key="4">
    <source>
        <dbReference type="ARBA" id="ARBA00035207"/>
    </source>
</evidence>
<evidence type="ECO:0000313" key="10">
    <source>
        <dbReference type="Proteomes" id="UP000018936"/>
    </source>
</evidence>
<dbReference type="GO" id="GO:0003735">
    <property type="term" value="F:structural constituent of ribosome"/>
    <property type="evidence" value="ECO:0007669"/>
    <property type="project" value="InterPro"/>
</dbReference>
<dbReference type="PANTHER" id="PTHR11593:SF45">
    <property type="entry name" value="60S RIBOSOMAL PROTEIN L17"/>
    <property type="match status" value="1"/>
</dbReference>
<dbReference type="InterPro" id="IPR001063">
    <property type="entry name" value="Ribosomal_uL22"/>
</dbReference>
<dbReference type="InterPro" id="IPR005721">
    <property type="entry name" value="Ribosomal_uL22_euk/arc"/>
</dbReference>
<accession>V8P358</accession>
<keyword evidence="3 6" id="KW-0687">Ribonucleoprotein</keyword>
<evidence type="ECO:0000256" key="1">
    <source>
        <dbReference type="ARBA" id="ARBA00009451"/>
    </source>
</evidence>
<feature type="compositionally biased region" description="Basic and acidic residues" evidence="7">
    <location>
        <begin position="1"/>
        <end position="10"/>
    </location>
</feature>
<keyword evidence="8" id="KW-0472">Membrane</keyword>
<feature type="transmembrane region" description="Helical" evidence="8">
    <location>
        <begin position="135"/>
        <end position="154"/>
    </location>
</feature>
<dbReference type="Proteomes" id="UP000018936">
    <property type="component" value="Unassembled WGS sequence"/>
</dbReference>
<evidence type="ECO:0000256" key="6">
    <source>
        <dbReference type="RuleBase" id="RU004005"/>
    </source>
</evidence>
<dbReference type="InterPro" id="IPR018260">
    <property type="entry name" value="Ribosomal_uL22_CS"/>
</dbReference>
<dbReference type="Pfam" id="PF14975">
    <property type="entry name" value="DUF4512"/>
    <property type="match status" value="1"/>
</dbReference>
<feature type="non-terminal residue" evidence="9">
    <location>
        <position position="1"/>
    </location>
</feature>
<dbReference type="GO" id="GO:0002181">
    <property type="term" value="P:cytoplasmic translation"/>
    <property type="evidence" value="ECO:0007669"/>
    <property type="project" value="TreeGrafter"/>
</dbReference>
<comment type="caution">
    <text evidence="9">The sequence shown here is derived from an EMBL/GenBank/DDBJ whole genome shotgun (WGS) entry which is preliminary data.</text>
</comment>
<feature type="region of interest" description="Disordered" evidence="7">
    <location>
        <begin position="1"/>
        <end position="23"/>
    </location>
</feature>
<dbReference type="Pfam" id="PF00237">
    <property type="entry name" value="Ribosomal_L22"/>
    <property type="match status" value="1"/>
</dbReference>
<dbReference type="AlphaFoldDB" id="V8P358"/>
<dbReference type="GO" id="GO:0022625">
    <property type="term" value="C:cytosolic large ribosomal subunit"/>
    <property type="evidence" value="ECO:0007669"/>
    <property type="project" value="TreeGrafter"/>
</dbReference>
<name>V8P358_OPHHA</name>
<dbReference type="OrthoDB" id="10062823at2759"/>
<sequence>MTSARGDSEVTHTPTQNALPFLFPGGSGRLKAKQWGWTQGRWPKKSAEFLLHMLKNAESNAELKGLDVDSLVIEHIQVNKAPKMRRRTYRAHGRINPYMSSPCHIEMILTEKEQIVPKPEEEVAQKKKHNFQSTLRRAMVCIPCIVIPVLLWVYKRFLEPYLYPFISPFVKRIWPKKAVQETAKRDQKNSSENGGDLVKQDSFNDQPELCKIKSNGIANGFSGIGPKEDSNKKMD</sequence>
<protein>
    <recommendedName>
        <fullName evidence="4">Large ribosomal subunit protein uL22</fullName>
    </recommendedName>
    <alternativeName>
        <fullName evidence="5">60S ribosomal protein L17</fullName>
    </alternativeName>
</protein>
<comment type="similarity">
    <text evidence="1 6">Belongs to the universal ribosomal protein uL22 family.</text>
</comment>
<keyword evidence="2 6" id="KW-0689">Ribosomal protein</keyword>
<feature type="compositionally biased region" description="Basic and acidic residues" evidence="7">
    <location>
        <begin position="226"/>
        <end position="235"/>
    </location>
</feature>
<dbReference type="Gene3D" id="3.90.470.10">
    <property type="entry name" value="Ribosomal protein L22/L17"/>
    <property type="match status" value="1"/>
</dbReference>
<dbReference type="InterPro" id="IPR036394">
    <property type="entry name" value="Ribosomal_uL22_sf"/>
</dbReference>
<dbReference type="NCBIfam" id="TIGR01038">
    <property type="entry name" value="uL22_arch_euk"/>
    <property type="match status" value="1"/>
</dbReference>
<dbReference type="PANTHER" id="PTHR11593">
    <property type="entry name" value="60S RIBOSOMAL PROTEIN L17"/>
    <property type="match status" value="1"/>
</dbReference>
<evidence type="ECO:0000313" key="9">
    <source>
        <dbReference type="EMBL" id="ETE68312.1"/>
    </source>
</evidence>
<dbReference type="SUPFAM" id="SSF54843">
    <property type="entry name" value="Ribosomal protein L22"/>
    <property type="match status" value="1"/>
</dbReference>
<keyword evidence="8" id="KW-0812">Transmembrane</keyword>
<organism evidence="9 10">
    <name type="scientific">Ophiophagus hannah</name>
    <name type="common">King cobra</name>
    <name type="synonym">Naja hannah</name>
    <dbReference type="NCBI Taxonomy" id="8665"/>
    <lineage>
        <taxon>Eukaryota</taxon>
        <taxon>Metazoa</taxon>
        <taxon>Chordata</taxon>
        <taxon>Craniata</taxon>
        <taxon>Vertebrata</taxon>
        <taxon>Euteleostomi</taxon>
        <taxon>Lepidosauria</taxon>
        <taxon>Squamata</taxon>
        <taxon>Bifurcata</taxon>
        <taxon>Unidentata</taxon>
        <taxon>Episquamata</taxon>
        <taxon>Toxicofera</taxon>
        <taxon>Serpentes</taxon>
        <taxon>Colubroidea</taxon>
        <taxon>Elapidae</taxon>
        <taxon>Elapinae</taxon>
        <taxon>Ophiophagus</taxon>
    </lineage>
</organism>
<proteinExistence type="inferred from homology"/>
<evidence type="ECO:0000256" key="3">
    <source>
        <dbReference type="ARBA" id="ARBA00023274"/>
    </source>
</evidence>
<evidence type="ECO:0000256" key="5">
    <source>
        <dbReference type="ARBA" id="ARBA00035325"/>
    </source>
</evidence>
<dbReference type="CDD" id="cd00336">
    <property type="entry name" value="Ribosomal_L22"/>
    <property type="match status" value="1"/>
</dbReference>
<dbReference type="PROSITE" id="PS00464">
    <property type="entry name" value="RIBOSOMAL_L22"/>
    <property type="match status" value="1"/>
</dbReference>
<evidence type="ECO:0000256" key="2">
    <source>
        <dbReference type="ARBA" id="ARBA00022980"/>
    </source>
</evidence>
<keyword evidence="10" id="KW-1185">Reference proteome</keyword>
<evidence type="ECO:0000256" key="8">
    <source>
        <dbReference type="SAM" id="Phobius"/>
    </source>
</evidence>
<keyword evidence="8" id="KW-1133">Transmembrane helix</keyword>
<dbReference type="InterPro" id="IPR026776">
    <property type="entry name" value="UPF0729_C18orf32-like"/>
</dbReference>
<gene>
    <name evidence="9" type="primary">RPL17</name>
    <name evidence="9" type="ORF">L345_05894</name>
</gene>
<dbReference type="EMBL" id="AZIM01001045">
    <property type="protein sequence ID" value="ETE68312.1"/>
    <property type="molecule type" value="Genomic_DNA"/>
</dbReference>